<comment type="caution">
    <text evidence="3">The sequence shown here is derived from an EMBL/GenBank/DDBJ whole genome shotgun (WGS) entry which is preliminary data.</text>
</comment>
<feature type="domain" description="PGG" evidence="2">
    <location>
        <begin position="79"/>
        <end position="187"/>
    </location>
</feature>
<gene>
    <name evidence="3" type="ORF">TEA_017346</name>
</gene>
<evidence type="ECO:0000259" key="2">
    <source>
        <dbReference type="Pfam" id="PF13962"/>
    </source>
</evidence>
<dbReference type="AlphaFoldDB" id="A0A4S4F2R3"/>
<reference evidence="3 4" key="1">
    <citation type="journal article" date="2018" name="Proc. Natl. Acad. Sci. U.S.A.">
        <title>Draft genome sequence of Camellia sinensis var. sinensis provides insights into the evolution of the tea genome and tea quality.</title>
        <authorList>
            <person name="Wei C."/>
            <person name="Yang H."/>
            <person name="Wang S."/>
            <person name="Zhao J."/>
            <person name="Liu C."/>
            <person name="Gao L."/>
            <person name="Xia E."/>
            <person name="Lu Y."/>
            <person name="Tai Y."/>
            <person name="She G."/>
            <person name="Sun J."/>
            <person name="Cao H."/>
            <person name="Tong W."/>
            <person name="Gao Q."/>
            <person name="Li Y."/>
            <person name="Deng W."/>
            <person name="Jiang X."/>
            <person name="Wang W."/>
            <person name="Chen Q."/>
            <person name="Zhang S."/>
            <person name="Li H."/>
            <person name="Wu J."/>
            <person name="Wang P."/>
            <person name="Li P."/>
            <person name="Shi C."/>
            <person name="Zheng F."/>
            <person name="Jian J."/>
            <person name="Huang B."/>
            <person name="Shan D."/>
            <person name="Shi M."/>
            <person name="Fang C."/>
            <person name="Yue Y."/>
            <person name="Li F."/>
            <person name="Li D."/>
            <person name="Wei S."/>
            <person name="Han B."/>
            <person name="Jiang C."/>
            <person name="Yin Y."/>
            <person name="Xia T."/>
            <person name="Zhang Z."/>
            <person name="Bennetzen J.L."/>
            <person name="Zhao S."/>
            <person name="Wan X."/>
        </authorList>
    </citation>
    <scope>NUCLEOTIDE SEQUENCE [LARGE SCALE GENOMIC DNA]</scope>
    <source>
        <strain evidence="4">cv. Shuchazao</strain>
        <tissue evidence="3">Leaf</tissue>
    </source>
</reference>
<feature type="transmembrane region" description="Helical" evidence="1">
    <location>
        <begin position="203"/>
        <end position="220"/>
    </location>
</feature>
<name>A0A4S4F2R3_CAMSN</name>
<evidence type="ECO:0000313" key="3">
    <source>
        <dbReference type="EMBL" id="THG23790.1"/>
    </source>
</evidence>
<dbReference type="GO" id="GO:0016020">
    <property type="term" value="C:membrane"/>
    <property type="evidence" value="ECO:0007669"/>
    <property type="project" value="TreeGrafter"/>
</dbReference>
<organism evidence="3 4">
    <name type="scientific">Camellia sinensis var. sinensis</name>
    <name type="common">China tea</name>
    <dbReference type="NCBI Taxonomy" id="542762"/>
    <lineage>
        <taxon>Eukaryota</taxon>
        <taxon>Viridiplantae</taxon>
        <taxon>Streptophyta</taxon>
        <taxon>Embryophyta</taxon>
        <taxon>Tracheophyta</taxon>
        <taxon>Spermatophyta</taxon>
        <taxon>Magnoliopsida</taxon>
        <taxon>eudicotyledons</taxon>
        <taxon>Gunneridae</taxon>
        <taxon>Pentapetalae</taxon>
        <taxon>asterids</taxon>
        <taxon>Ericales</taxon>
        <taxon>Theaceae</taxon>
        <taxon>Camellia</taxon>
    </lineage>
</organism>
<proteinExistence type="predicted"/>
<sequence length="334" mass="37217">MMLDIDYHGNTVLHIAASQHYQGLSVFGPAKSMTWEVFWFKRVQDDCHPSFLYHRNYDGKTAQEVFEKNHIEMRKEAEKAAKDMNSGLMLVSTIIGSVNYAALFTLPGGLDQISGLPIFTNRTATERSDLQLFSYYIGGSLVAALLALGTQLSIQLSRFGNNEFLISLPFKYLLASTALFYATSFSVTACYQTYILETVFEKSFYWAMLISFILMIHVYIDSLYPTFSYMYEMSFAACNLLQTIPSLPKVTLPPLPTMPTIPTLPMPTLPLLPTTQIPSTLHNPTLATMPTVPQLTLPSLLATSLPTFLTTIPSIPTIPTTMPTISFFSPPPSN</sequence>
<evidence type="ECO:0000313" key="4">
    <source>
        <dbReference type="Proteomes" id="UP000306102"/>
    </source>
</evidence>
<dbReference type="PANTHER" id="PTHR24177">
    <property type="entry name" value="CASKIN"/>
    <property type="match status" value="1"/>
</dbReference>
<dbReference type="InterPro" id="IPR026961">
    <property type="entry name" value="PGG_dom"/>
</dbReference>
<keyword evidence="1" id="KW-1133">Transmembrane helix</keyword>
<dbReference type="PANTHER" id="PTHR24177:SF343">
    <property type="entry name" value="PROTEIN ACCELERATED CELL DEATH 6-LIKE"/>
    <property type="match status" value="1"/>
</dbReference>
<dbReference type="Proteomes" id="UP000306102">
    <property type="component" value="Unassembled WGS sequence"/>
</dbReference>
<evidence type="ECO:0000256" key="1">
    <source>
        <dbReference type="SAM" id="Phobius"/>
    </source>
</evidence>
<feature type="transmembrane region" description="Helical" evidence="1">
    <location>
        <begin position="130"/>
        <end position="152"/>
    </location>
</feature>
<dbReference type="Pfam" id="PF13962">
    <property type="entry name" value="PGG"/>
    <property type="match status" value="1"/>
</dbReference>
<protein>
    <recommendedName>
        <fullName evidence="2">PGG domain-containing protein</fullName>
    </recommendedName>
</protein>
<keyword evidence="4" id="KW-1185">Reference proteome</keyword>
<dbReference type="EMBL" id="SDRB02000141">
    <property type="protein sequence ID" value="THG23790.1"/>
    <property type="molecule type" value="Genomic_DNA"/>
</dbReference>
<dbReference type="STRING" id="542762.A0A4S4F2R3"/>
<keyword evidence="1" id="KW-0812">Transmembrane</keyword>
<keyword evidence="1" id="KW-0472">Membrane</keyword>
<accession>A0A4S4F2R3</accession>